<accession>A0A699UKK4</accession>
<proteinExistence type="predicted"/>
<sequence length="147" mass="16845">AQGLEGVERDAHRQQHVQHRHRPARESLVATEKEVGVLEVKQHSQVHDEAEREQQLTLGWAIRISYPARKVVFDDGRKNQQQKQLVDAQKAEKQQQKEARVEYHRALGAVGKLPEQPVEVDVSECRTQKFHPEWRGKAAGPASRSRP</sequence>
<feature type="compositionally biased region" description="Basic residues" evidence="1">
    <location>
        <begin position="14"/>
        <end position="23"/>
    </location>
</feature>
<gene>
    <name evidence="2" type="ORF">Tci_893767</name>
</gene>
<protein>
    <submittedName>
        <fullName evidence="2">Uncharacterized protein</fullName>
    </submittedName>
</protein>
<evidence type="ECO:0000256" key="1">
    <source>
        <dbReference type="SAM" id="MobiDB-lite"/>
    </source>
</evidence>
<feature type="region of interest" description="Disordered" evidence="1">
    <location>
        <begin position="75"/>
        <end position="99"/>
    </location>
</feature>
<feature type="region of interest" description="Disordered" evidence="1">
    <location>
        <begin position="127"/>
        <end position="147"/>
    </location>
</feature>
<feature type="compositionally biased region" description="Basic and acidic residues" evidence="1">
    <location>
        <begin position="127"/>
        <end position="136"/>
    </location>
</feature>
<organism evidence="2">
    <name type="scientific">Tanacetum cinerariifolium</name>
    <name type="common">Dalmatian daisy</name>
    <name type="synonym">Chrysanthemum cinerariifolium</name>
    <dbReference type="NCBI Taxonomy" id="118510"/>
    <lineage>
        <taxon>Eukaryota</taxon>
        <taxon>Viridiplantae</taxon>
        <taxon>Streptophyta</taxon>
        <taxon>Embryophyta</taxon>
        <taxon>Tracheophyta</taxon>
        <taxon>Spermatophyta</taxon>
        <taxon>Magnoliopsida</taxon>
        <taxon>eudicotyledons</taxon>
        <taxon>Gunneridae</taxon>
        <taxon>Pentapetalae</taxon>
        <taxon>asterids</taxon>
        <taxon>campanulids</taxon>
        <taxon>Asterales</taxon>
        <taxon>Asteraceae</taxon>
        <taxon>Asteroideae</taxon>
        <taxon>Anthemideae</taxon>
        <taxon>Anthemidinae</taxon>
        <taxon>Tanacetum</taxon>
    </lineage>
</organism>
<reference evidence="2" key="1">
    <citation type="journal article" date="2019" name="Sci. Rep.">
        <title>Draft genome of Tanacetum cinerariifolium, the natural source of mosquito coil.</title>
        <authorList>
            <person name="Yamashiro T."/>
            <person name="Shiraishi A."/>
            <person name="Satake H."/>
            <person name="Nakayama K."/>
        </authorList>
    </citation>
    <scope>NUCLEOTIDE SEQUENCE</scope>
</reference>
<feature type="compositionally biased region" description="Basic and acidic residues" evidence="1">
    <location>
        <begin position="89"/>
        <end position="99"/>
    </location>
</feature>
<comment type="caution">
    <text evidence="2">The sequence shown here is derived from an EMBL/GenBank/DDBJ whole genome shotgun (WGS) entry which is preliminary data.</text>
</comment>
<feature type="compositionally biased region" description="Basic and acidic residues" evidence="1">
    <location>
        <begin position="1"/>
        <end position="13"/>
    </location>
</feature>
<dbReference type="EMBL" id="BKCJ011332379">
    <property type="protein sequence ID" value="GFD21798.1"/>
    <property type="molecule type" value="Genomic_DNA"/>
</dbReference>
<feature type="non-terminal residue" evidence="2">
    <location>
        <position position="1"/>
    </location>
</feature>
<evidence type="ECO:0000313" key="2">
    <source>
        <dbReference type="EMBL" id="GFD21798.1"/>
    </source>
</evidence>
<dbReference type="AlphaFoldDB" id="A0A699UKK4"/>
<name>A0A699UKK4_TANCI</name>
<feature type="region of interest" description="Disordered" evidence="1">
    <location>
        <begin position="1"/>
        <end position="26"/>
    </location>
</feature>